<accession>W3V5Z2</accession>
<feature type="non-terminal residue" evidence="1">
    <location>
        <position position="82"/>
    </location>
</feature>
<evidence type="ECO:0000313" key="2">
    <source>
        <dbReference type="Proteomes" id="UP000018957"/>
    </source>
</evidence>
<protein>
    <submittedName>
        <fullName evidence="1">Uncharacterized protein</fullName>
    </submittedName>
</protein>
<reference evidence="1 2" key="1">
    <citation type="submission" date="2013-11" db="EMBL/GenBank/DDBJ databases">
        <title>Elucidation of the Photorhabdus temperata genome and generation of transposon mutant library to identify motility mutants.</title>
        <authorList>
            <person name="Hurst S.G.IV."/>
            <person name="Micheals B."/>
            <person name="Abebe-Akele F."/>
            <person name="Rowedder H."/>
            <person name="Bullock H."/>
            <person name="Jackobeck R."/>
            <person name="Janicki E."/>
            <person name="Tisa L.S."/>
        </authorList>
    </citation>
    <scope>NUCLEOTIDE SEQUENCE [LARGE SCALE GENOMIC DNA]</scope>
    <source>
        <strain evidence="1 2">NC19</strain>
    </source>
</reference>
<dbReference type="AlphaFoldDB" id="W3V5Z2"/>
<name>W3V5Z2_9GAMM</name>
<gene>
    <name evidence="1" type="ORF">PTE_03224</name>
</gene>
<sequence length="82" mass="9844">MHCKQYILLQSYLQAYGIERELITFNQSPLTINKELKRNQQKKYYSNNRELSVFLPLFYEANHKKQCNKKMDKTVNVVGFKP</sequence>
<comment type="caution">
    <text evidence="1">The sequence shown here is derived from an EMBL/GenBank/DDBJ whole genome shotgun (WGS) entry which is preliminary data.</text>
</comment>
<organism evidence="1 2">
    <name type="scientific">Photorhabdus khanii NC19</name>
    <dbReference type="NCBI Taxonomy" id="1004151"/>
    <lineage>
        <taxon>Bacteria</taxon>
        <taxon>Pseudomonadati</taxon>
        <taxon>Pseudomonadota</taxon>
        <taxon>Gammaproteobacteria</taxon>
        <taxon>Enterobacterales</taxon>
        <taxon>Morganellaceae</taxon>
        <taxon>Photorhabdus</taxon>
    </lineage>
</organism>
<keyword evidence="2" id="KW-1185">Reference proteome</keyword>
<dbReference type="EMBL" id="AYSJ01000013">
    <property type="protein sequence ID" value="ETS31267.1"/>
    <property type="molecule type" value="Genomic_DNA"/>
</dbReference>
<proteinExistence type="predicted"/>
<dbReference type="Proteomes" id="UP000018957">
    <property type="component" value="Unassembled WGS sequence"/>
</dbReference>
<evidence type="ECO:0000313" key="1">
    <source>
        <dbReference type="EMBL" id="ETS31267.1"/>
    </source>
</evidence>